<keyword evidence="2" id="KW-1003">Cell membrane</keyword>
<evidence type="ECO:0000313" key="16">
    <source>
        <dbReference type="Proteomes" id="UP000050525"/>
    </source>
</evidence>
<dbReference type="GO" id="GO:0007200">
    <property type="term" value="P:phospholipase C-activating G protein-coupled receptor signaling pathway"/>
    <property type="evidence" value="ECO:0007669"/>
    <property type="project" value="TreeGrafter"/>
</dbReference>
<keyword evidence="3 12" id="KW-0812">Transmembrane</keyword>
<evidence type="ECO:0000256" key="10">
    <source>
        <dbReference type="ARBA" id="ARBA00023224"/>
    </source>
</evidence>
<dbReference type="eggNOG" id="KOG3656">
    <property type="taxonomic scope" value="Eukaryota"/>
</dbReference>
<dbReference type="InterPro" id="IPR000826">
    <property type="entry name" value="Formyl_rcpt-rel"/>
</dbReference>
<protein>
    <submittedName>
        <fullName evidence="15">Chemokine-like receptor 1</fullName>
    </submittedName>
</protein>
<keyword evidence="9" id="KW-0325">Glycoprotein</keyword>
<feature type="transmembrane region" description="Helical" evidence="13">
    <location>
        <begin position="69"/>
        <end position="94"/>
    </location>
</feature>
<evidence type="ECO:0000256" key="9">
    <source>
        <dbReference type="ARBA" id="ARBA00023180"/>
    </source>
</evidence>
<gene>
    <name evidence="15" type="ORF">Y1Q_0024403</name>
</gene>
<dbReference type="Pfam" id="PF00001">
    <property type="entry name" value="7tm_1"/>
    <property type="match status" value="1"/>
</dbReference>
<keyword evidence="7" id="KW-1015">Disulfide bond</keyword>
<evidence type="ECO:0000256" key="3">
    <source>
        <dbReference type="ARBA" id="ARBA00022692"/>
    </source>
</evidence>
<dbReference type="AlphaFoldDB" id="A0A151MCT3"/>
<evidence type="ECO:0000256" key="1">
    <source>
        <dbReference type="ARBA" id="ARBA00004651"/>
    </source>
</evidence>
<dbReference type="PANTHER" id="PTHR24225">
    <property type="entry name" value="CHEMOTACTIC RECEPTOR"/>
    <property type="match status" value="1"/>
</dbReference>
<evidence type="ECO:0000256" key="6">
    <source>
        <dbReference type="ARBA" id="ARBA00023136"/>
    </source>
</evidence>
<comment type="subcellular location">
    <subcellularLocation>
        <location evidence="1">Cell membrane</location>
        <topology evidence="1">Multi-pass membrane protein</topology>
    </subcellularLocation>
</comment>
<keyword evidence="8 12" id="KW-0675">Receptor</keyword>
<comment type="similarity">
    <text evidence="12">Belongs to the G-protein coupled receptor 1 family.</text>
</comment>
<accession>A0A151MCT3</accession>
<dbReference type="PROSITE" id="PS50262">
    <property type="entry name" value="G_PROTEIN_RECEP_F1_2"/>
    <property type="match status" value="1"/>
</dbReference>
<feature type="transmembrane region" description="Helical" evidence="13">
    <location>
        <begin position="114"/>
        <end position="136"/>
    </location>
</feature>
<evidence type="ECO:0000256" key="11">
    <source>
        <dbReference type="ARBA" id="ARBA00025736"/>
    </source>
</evidence>
<dbReference type="SUPFAM" id="SSF81321">
    <property type="entry name" value="Family A G protein-coupled receptor-like"/>
    <property type="match status" value="1"/>
</dbReference>
<dbReference type="EMBL" id="AKHW03006265">
    <property type="protein sequence ID" value="KYO22210.1"/>
    <property type="molecule type" value="Genomic_DNA"/>
</dbReference>
<dbReference type="PROSITE" id="PS00237">
    <property type="entry name" value="G_PROTEIN_RECEP_F1_1"/>
    <property type="match status" value="1"/>
</dbReference>
<keyword evidence="4 13" id="KW-1133">Transmembrane helix</keyword>
<dbReference type="PRINTS" id="PR00237">
    <property type="entry name" value="GPCRRHODOPSN"/>
</dbReference>
<keyword evidence="10 12" id="KW-0807">Transducer</keyword>
<feature type="domain" description="G-protein coupled receptors family 1 profile" evidence="14">
    <location>
        <begin position="50"/>
        <end position="318"/>
    </location>
</feature>
<dbReference type="GO" id="GO:0007204">
    <property type="term" value="P:positive regulation of cytosolic calcium ion concentration"/>
    <property type="evidence" value="ECO:0007669"/>
    <property type="project" value="TreeGrafter"/>
</dbReference>
<comment type="caution">
    <text evidence="15">The sequence shown here is derived from an EMBL/GenBank/DDBJ whole genome shotgun (WGS) entry which is preliminary data.</text>
</comment>
<evidence type="ECO:0000313" key="15">
    <source>
        <dbReference type="EMBL" id="KYO22210.1"/>
    </source>
</evidence>
<dbReference type="GO" id="GO:0004875">
    <property type="term" value="F:complement receptor activity"/>
    <property type="evidence" value="ECO:0007669"/>
    <property type="project" value="TreeGrafter"/>
</dbReference>
<evidence type="ECO:0000256" key="5">
    <source>
        <dbReference type="ARBA" id="ARBA00023040"/>
    </source>
</evidence>
<sequence length="356" mass="38680">MADNTSAFDYNYSSYEDTATMPALPTALGTVMRGISVALYSMAFVLGVTGNGLVIWVTGFRMARTVNAVWFLHLAMADFVFTLFLPLSMVYVALGFHWPFGRVLCKLNSGLAFLNMFASVFLLTAISVDRCLLVAAPVWAQNHRRPRVASLVALAIWLAALALSSPYPVFRDTGNPGALANVTHCYNNFAMGVGDVAKGDTTMEDETKGDVVITRHHALVLTRFLAGFLVPFAAILTCYGIMAAKMKRNQLARSARPYQIMVAVVGCFFLSWCPYHIFSFLELAGAMGAPGLDAVLLVGVPLASGLAYLNSCLNPVLYVFVGRDFRDRLWRSVLQAVESAFSEPSSPRSAGQGKLV</sequence>
<organism evidence="15 16">
    <name type="scientific">Alligator mississippiensis</name>
    <name type="common">American alligator</name>
    <dbReference type="NCBI Taxonomy" id="8496"/>
    <lineage>
        <taxon>Eukaryota</taxon>
        <taxon>Metazoa</taxon>
        <taxon>Chordata</taxon>
        <taxon>Craniata</taxon>
        <taxon>Vertebrata</taxon>
        <taxon>Euteleostomi</taxon>
        <taxon>Archelosauria</taxon>
        <taxon>Archosauria</taxon>
        <taxon>Crocodylia</taxon>
        <taxon>Alligatoridae</taxon>
        <taxon>Alligatorinae</taxon>
        <taxon>Alligator</taxon>
    </lineage>
</organism>
<dbReference type="GO" id="GO:0006954">
    <property type="term" value="P:inflammatory response"/>
    <property type="evidence" value="ECO:0007669"/>
    <property type="project" value="TreeGrafter"/>
</dbReference>
<dbReference type="FunFam" id="1.20.1070.10:FF:000034">
    <property type="entry name" value="G-protein coupled receptor 1"/>
    <property type="match status" value="1"/>
</dbReference>
<evidence type="ECO:0000256" key="8">
    <source>
        <dbReference type="ARBA" id="ARBA00023170"/>
    </source>
</evidence>
<keyword evidence="16" id="KW-1185">Reference proteome</keyword>
<name>A0A151MCT3_ALLMI</name>
<dbReference type="GO" id="GO:0004982">
    <property type="term" value="F:N-formyl peptide receptor activity"/>
    <property type="evidence" value="ECO:0007669"/>
    <property type="project" value="TreeGrafter"/>
</dbReference>
<evidence type="ECO:0000259" key="14">
    <source>
        <dbReference type="PROSITE" id="PS50262"/>
    </source>
</evidence>
<dbReference type="GO" id="GO:0005886">
    <property type="term" value="C:plasma membrane"/>
    <property type="evidence" value="ECO:0007669"/>
    <property type="project" value="UniProtKB-SubCell"/>
</dbReference>
<comment type="similarity">
    <text evidence="11">Belongs to the chemokine-like receptor (CMKLR) family.</text>
</comment>
<keyword evidence="5 12" id="KW-0297">G-protein coupled receptor</keyword>
<feature type="transmembrane region" description="Helical" evidence="13">
    <location>
        <begin position="298"/>
        <end position="321"/>
    </location>
</feature>
<dbReference type="PANTHER" id="PTHR24225:SF0">
    <property type="entry name" value="N-FORMYL PEPTIDE RECEPTOR 2"/>
    <property type="match status" value="1"/>
</dbReference>
<reference evidence="15 16" key="1">
    <citation type="journal article" date="2012" name="Genome Biol.">
        <title>Sequencing three crocodilian genomes to illuminate the evolution of archosaurs and amniotes.</title>
        <authorList>
            <person name="St John J.A."/>
            <person name="Braun E.L."/>
            <person name="Isberg S.R."/>
            <person name="Miles L.G."/>
            <person name="Chong A.Y."/>
            <person name="Gongora J."/>
            <person name="Dalzell P."/>
            <person name="Moran C."/>
            <person name="Bed'hom B."/>
            <person name="Abzhanov A."/>
            <person name="Burgess S.C."/>
            <person name="Cooksey A.M."/>
            <person name="Castoe T.A."/>
            <person name="Crawford N.G."/>
            <person name="Densmore L.D."/>
            <person name="Drew J.C."/>
            <person name="Edwards S.V."/>
            <person name="Faircloth B.C."/>
            <person name="Fujita M.K."/>
            <person name="Greenwold M.J."/>
            <person name="Hoffmann F.G."/>
            <person name="Howard J.M."/>
            <person name="Iguchi T."/>
            <person name="Janes D.E."/>
            <person name="Khan S.Y."/>
            <person name="Kohno S."/>
            <person name="de Koning A.J."/>
            <person name="Lance S.L."/>
            <person name="McCarthy F.M."/>
            <person name="McCormack J.E."/>
            <person name="Merchant M.E."/>
            <person name="Peterson D.G."/>
            <person name="Pollock D.D."/>
            <person name="Pourmand N."/>
            <person name="Raney B.J."/>
            <person name="Roessler K.A."/>
            <person name="Sanford J.R."/>
            <person name="Sawyer R.H."/>
            <person name="Schmidt C.J."/>
            <person name="Triplett E.W."/>
            <person name="Tuberville T.D."/>
            <person name="Venegas-Anaya M."/>
            <person name="Howard J.T."/>
            <person name="Jarvis E.D."/>
            <person name="Guillette L.J.Jr."/>
            <person name="Glenn T.C."/>
            <person name="Green R.E."/>
            <person name="Ray D.A."/>
        </authorList>
    </citation>
    <scope>NUCLEOTIDE SEQUENCE [LARGE SCALE GENOMIC DNA]</scope>
    <source>
        <strain evidence="15">KSC_2009_1</strain>
    </source>
</reference>
<dbReference type="KEGG" id="amj:102576221"/>
<evidence type="ECO:0000256" key="7">
    <source>
        <dbReference type="ARBA" id="ARBA00023157"/>
    </source>
</evidence>
<dbReference type="CDD" id="cd14974">
    <property type="entry name" value="7tmA_Anaphylatoxin_R-like"/>
    <property type="match status" value="1"/>
</dbReference>
<evidence type="ECO:0000256" key="4">
    <source>
        <dbReference type="ARBA" id="ARBA00022989"/>
    </source>
</evidence>
<dbReference type="PRINTS" id="PR00526">
    <property type="entry name" value="FMETLEUPHER"/>
</dbReference>
<feature type="transmembrane region" description="Helical" evidence="13">
    <location>
        <begin position="224"/>
        <end position="246"/>
    </location>
</feature>
<evidence type="ECO:0000256" key="12">
    <source>
        <dbReference type="RuleBase" id="RU000688"/>
    </source>
</evidence>
<dbReference type="Gene3D" id="1.20.1070.10">
    <property type="entry name" value="Rhodopsin 7-helix transmembrane proteins"/>
    <property type="match status" value="1"/>
</dbReference>
<keyword evidence="6 13" id="KW-0472">Membrane</keyword>
<evidence type="ECO:0000256" key="2">
    <source>
        <dbReference type="ARBA" id="ARBA00022475"/>
    </source>
</evidence>
<evidence type="ECO:0000256" key="13">
    <source>
        <dbReference type="SAM" id="Phobius"/>
    </source>
</evidence>
<dbReference type="InterPro" id="IPR000276">
    <property type="entry name" value="GPCR_Rhodpsn"/>
</dbReference>
<feature type="transmembrane region" description="Helical" evidence="13">
    <location>
        <begin position="37"/>
        <end position="57"/>
    </location>
</feature>
<dbReference type="OrthoDB" id="6088892at2759"/>
<proteinExistence type="inferred from homology"/>
<dbReference type="Proteomes" id="UP000050525">
    <property type="component" value="Unassembled WGS sequence"/>
</dbReference>
<feature type="transmembrane region" description="Helical" evidence="13">
    <location>
        <begin position="258"/>
        <end position="278"/>
    </location>
</feature>
<dbReference type="InterPro" id="IPR017452">
    <property type="entry name" value="GPCR_Rhodpsn_7TM"/>
</dbReference>
<feature type="transmembrane region" description="Helical" evidence="13">
    <location>
        <begin position="148"/>
        <end position="167"/>
    </location>
</feature>